<organism evidence="1">
    <name type="scientific">viral metagenome</name>
    <dbReference type="NCBI Taxonomy" id="1070528"/>
    <lineage>
        <taxon>unclassified sequences</taxon>
        <taxon>metagenomes</taxon>
        <taxon>organismal metagenomes</taxon>
    </lineage>
</organism>
<protein>
    <recommendedName>
        <fullName evidence="2">Glycosyltransferase</fullName>
    </recommendedName>
</protein>
<evidence type="ECO:0008006" key="2">
    <source>
        <dbReference type="Google" id="ProtNLM"/>
    </source>
</evidence>
<dbReference type="Gene3D" id="3.90.550.10">
    <property type="entry name" value="Spore Coat Polysaccharide Biosynthesis Protein SpsA, Chain A"/>
    <property type="match status" value="1"/>
</dbReference>
<reference evidence="1" key="1">
    <citation type="journal article" date="2020" name="Nature">
        <title>Giant virus diversity and host interactions through global metagenomics.</title>
        <authorList>
            <person name="Schulz F."/>
            <person name="Roux S."/>
            <person name="Paez-Espino D."/>
            <person name="Jungbluth S."/>
            <person name="Walsh D.A."/>
            <person name="Denef V.J."/>
            <person name="McMahon K.D."/>
            <person name="Konstantinidis K.T."/>
            <person name="Eloe-Fadrosh E.A."/>
            <person name="Kyrpides N.C."/>
            <person name="Woyke T."/>
        </authorList>
    </citation>
    <scope>NUCLEOTIDE SEQUENCE</scope>
    <source>
        <strain evidence="1">GVMAG-S-1101165-83</strain>
    </source>
</reference>
<dbReference type="AlphaFoldDB" id="A0A6C0K479"/>
<name>A0A6C0K479_9ZZZZ</name>
<sequence>MQEAESIKTMAVAVLTRGYQDIRKYNTLVKRNISIAKNLGPLKDVDILIFHEGNILESHQEYIVKFTPNLRIIFNCIKEHAFKDEKKDIHTFEPTRAFGLNYRHMCSFWFVDFWKFVEEYDMILRVDEDCVVDFNIHELFIDLQNKTAIYGTWARDQDFVTYGLNKFTQQFIKENVKSTNPIVPHNPSGPYTNVIGLNLVRLRINTLAQRYIERVKITNYIYIFRWGDLPLWGELLFYFCNPNSYSKSDKIKYFHGSHNTYVGGPQINQQLKRMMF</sequence>
<accession>A0A6C0K479</accession>
<dbReference type="EMBL" id="MN740772">
    <property type="protein sequence ID" value="QHU10864.1"/>
    <property type="molecule type" value="Genomic_DNA"/>
</dbReference>
<dbReference type="InterPro" id="IPR029044">
    <property type="entry name" value="Nucleotide-diphossugar_trans"/>
</dbReference>
<evidence type="ECO:0000313" key="1">
    <source>
        <dbReference type="EMBL" id="QHU10864.1"/>
    </source>
</evidence>
<proteinExistence type="predicted"/>